<reference evidence="2 3" key="1">
    <citation type="journal article" date="2014" name="Nat. Commun.">
        <title>Klebsormidium flaccidum genome reveals primary factors for plant terrestrial adaptation.</title>
        <authorList>
            <person name="Hori K."/>
            <person name="Maruyama F."/>
            <person name="Fujisawa T."/>
            <person name="Togashi T."/>
            <person name="Yamamoto N."/>
            <person name="Seo M."/>
            <person name="Sato S."/>
            <person name="Yamada T."/>
            <person name="Mori H."/>
            <person name="Tajima N."/>
            <person name="Moriyama T."/>
            <person name="Ikeuchi M."/>
            <person name="Watanabe M."/>
            <person name="Wada H."/>
            <person name="Kobayashi K."/>
            <person name="Saito M."/>
            <person name="Masuda T."/>
            <person name="Sasaki-Sekimoto Y."/>
            <person name="Mashiguchi K."/>
            <person name="Awai K."/>
            <person name="Shimojima M."/>
            <person name="Masuda S."/>
            <person name="Iwai M."/>
            <person name="Nobusawa T."/>
            <person name="Narise T."/>
            <person name="Kondo S."/>
            <person name="Saito H."/>
            <person name="Sato R."/>
            <person name="Murakawa M."/>
            <person name="Ihara Y."/>
            <person name="Oshima-Yamada Y."/>
            <person name="Ohtaka K."/>
            <person name="Satoh M."/>
            <person name="Sonobe K."/>
            <person name="Ishii M."/>
            <person name="Ohtani R."/>
            <person name="Kanamori-Sato M."/>
            <person name="Honoki R."/>
            <person name="Miyazaki D."/>
            <person name="Mochizuki H."/>
            <person name="Umetsu J."/>
            <person name="Higashi K."/>
            <person name="Shibata D."/>
            <person name="Kamiya Y."/>
            <person name="Sato N."/>
            <person name="Nakamura Y."/>
            <person name="Tabata S."/>
            <person name="Ida S."/>
            <person name="Kurokawa K."/>
            <person name="Ohta H."/>
        </authorList>
    </citation>
    <scope>NUCLEOTIDE SEQUENCE [LARGE SCALE GENOMIC DNA]</scope>
    <source>
        <strain evidence="2 3">NIES-2285</strain>
    </source>
</reference>
<dbReference type="AlphaFoldDB" id="A0A1Y1ITP0"/>
<protein>
    <submittedName>
        <fullName evidence="2">Uncharacterized protein</fullName>
    </submittedName>
</protein>
<accession>A0A1Y1ITP0</accession>
<name>A0A1Y1ITP0_KLENI</name>
<evidence type="ECO:0000313" key="2">
    <source>
        <dbReference type="EMBL" id="GAQ92701.1"/>
    </source>
</evidence>
<gene>
    <name evidence="2" type="ORF">KFL_010980060</name>
</gene>
<feature type="non-terminal residue" evidence="2">
    <location>
        <position position="1"/>
    </location>
</feature>
<dbReference type="Proteomes" id="UP000054558">
    <property type="component" value="Unassembled WGS sequence"/>
</dbReference>
<evidence type="ECO:0000256" key="1">
    <source>
        <dbReference type="SAM" id="MobiDB-lite"/>
    </source>
</evidence>
<feature type="compositionally biased region" description="Basic and acidic residues" evidence="1">
    <location>
        <begin position="1"/>
        <end position="13"/>
    </location>
</feature>
<proteinExistence type="predicted"/>
<feature type="region of interest" description="Disordered" evidence="1">
    <location>
        <begin position="58"/>
        <end position="77"/>
    </location>
</feature>
<dbReference type="EMBL" id="DF238047">
    <property type="protein sequence ID" value="GAQ92701.1"/>
    <property type="molecule type" value="Genomic_DNA"/>
</dbReference>
<sequence>EADVSEGVREGRTYADALLGGPTEDPAVESWAAATEGESTEGAILITDDVAVVVIPVSSGGEGEQPSPMSGRVHHGDPDELPPMMHRTQVSIQRFAGPDGETAAQVTISAVPDSVADVASEAPEKPSVGGAGYAVLSERELSVRKLPDSILYEVSTTFGVWSTRESWLANEAAERTVPVKVSLALWDLPRMFESMHAQMKADHGGPVEERGAA</sequence>
<feature type="region of interest" description="Disordered" evidence="1">
    <location>
        <begin position="1"/>
        <end position="25"/>
    </location>
</feature>
<dbReference type="OMA" id="WSTRESW"/>
<evidence type="ECO:0000313" key="3">
    <source>
        <dbReference type="Proteomes" id="UP000054558"/>
    </source>
</evidence>
<organism evidence="2 3">
    <name type="scientific">Klebsormidium nitens</name>
    <name type="common">Green alga</name>
    <name type="synonym">Ulothrix nitens</name>
    <dbReference type="NCBI Taxonomy" id="105231"/>
    <lineage>
        <taxon>Eukaryota</taxon>
        <taxon>Viridiplantae</taxon>
        <taxon>Streptophyta</taxon>
        <taxon>Klebsormidiophyceae</taxon>
        <taxon>Klebsormidiales</taxon>
        <taxon>Klebsormidiaceae</taxon>
        <taxon>Klebsormidium</taxon>
    </lineage>
</organism>
<keyword evidence="3" id="KW-1185">Reference proteome</keyword>